<evidence type="ECO:0000313" key="1">
    <source>
        <dbReference type="EMBL" id="KAF2448189.1"/>
    </source>
</evidence>
<dbReference type="AlphaFoldDB" id="A0A9P4UDT8"/>
<accession>A0A9P4UDT8</accession>
<sequence length="85" mass="9512">MGGVDNEKAHTYELPRSYRLTGTPISRGTGCFALETGKWVECFSYRRMGSIAHRRFSKRDSNSCIGSCDKIPQAARTPKMHTDSP</sequence>
<gene>
    <name evidence="1" type="ORF">P171DRAFT_428301</name>
</gene>
<proteinExistence type="predicted"/>
<protein>
    <submittedName>
        <fullName evidence="1">Uncharacterized protein</fullName>
    </submittedName>
</protein>
<keyword evidence="2" id="KW-1185">Reference proteome</keyword>
<reference evidence="1" key="1">
    <citation type="journal article" date="2020" name="Stud. Mycol.">
        <title>101 Dothideomycetes genomes: a test case for predicting lifestyles and emergence of pathogens.</title>
        <authorList>
            <person name="Haridas S."/>
            <person name="Albert R."/>
            <person name="Binder M."/>
            <person name="Bloem J."/>
            <person name="Labutti K."/>
            <person name="Salamov A."/>
            <person name="Andreopoulos B."/>
            <person name="Baker S."/>
            <person name="Barry K."/>
            <person name="Bills G."/>
            <person name="Bluhm B."/>
            <person name="Cannon C."/>
            <person name="Castanera R."/>
            <person name="Culley D."/>
            <person name="Daum C."/>
            <person name="Ezra D."/>
            <person name="Gonzalez J."/>
            <person name="Henrissat B."/>
            <person name="Kuo A."/>
            <person name="Liang C."/>
            <person name="Lipzen A."/>
            <person name="Lutzoni F."/>
            <person name="Magnuson J."/>
            <person name="Mondo S."/>
            <person name="Nolan M."/>
            <person name="Ohm R."/>
            <person name="Pangilinan J."/>
            <person name="Park H.-J."/>
            <person name="Ramirez L."/>
            <person name="Alfaro M."/>
            <person name="Sun H."/>
            <person name="Tritt A."/>
            <person name="Yoshinaga Y."/>
            <person name="Zwiers L.-H."/>
            <person name="Turgeon B."/>
            <person name="Goodwin S."/>
            <person name="Spatafora J."/>
            <person name="Crous P."/>
            <person name="Grigoriev I."/>
        </authorList>
    </citation>
    <scope>NUCLEOTIDE SEQUENCE</scope>
    <source>
        <strain evidence="1">CBS 690.94</strain>
    </source>
</reference>
<dbReference type="Proteomes" id="UP000799764">
    <property type="component" value="Unassembled WGS sequence"/>
</dbReference>
<organism evidence="1 2">
    <name type="scientific">Karstenula rhodostoma CBS 690.94</name>
    <dbReference type="NCBI Taxonomy" id="1392251"/>
    <lineage>
        <taxon>Eukaryota</taxon>
        <taxon>Fungi</taxon>
        <taxon>Dikarya</taxon>
        <taxon>Ascomycota</taxon>
        <taxon>Pezizomycotina</taxon>
        <taxon>Dothideomycetes</taxon>
        <taxon>Pleosporomycetidae</taxon>
        <taxon>Pleosporales</taxon>
        <taxon>Massarineae</taxon>
        <taxon>Didymosphaeriaceae</taxon>
        <taxon>Karstenula</taxon>
    </lineage>
</organism>
<comment type="caution">
    <text evidence="1">The sequence shown here is derived from an EMBL/GenBank/DDBJ whole genome shotgun (WGS) entry which is preliminary data.</text>
</comment>
<evidence type="ECO:0000313" key="2">
    <source>
        <dbReference type="Proteomes" id="UP000799764"/>
    </source>
</evidence>
<name>A0A9P4UDT8_9PLEO</name>
<dbReference type="EMBL" id="MU001495">
    <property type="protein sequence ID" value="KAF2448189.1"/>
    <property type="molecule type" value="Genomic_DNA"/>
</dbReference>